<keyword evidence="7" id="KW-0677">Repeat</keyword>
<keyword evidence="8" id="KW-1133">Transmembrane helix</keyword>
<keyword evidence="5" id="KW-0812">Transmembrane</keyword>
<evidence type="ECO:0000256" key="11">
    <source>
        <dbReference type="ARBA" id="ARBA00023157"/>
    </source>
</evidence>
<dbReference type="Proteomes" id="UP000887563">
    <property type="component" value="Unplaced"/>
</dbReference>
<dbReference type="Pfam" id="PF13855">
    <property type="entry name" value="LRR_8"/>
    <property type="match status" value="1"/>
</dbReference>
<organism evidence="13 14">
    <name type="scientific">Meloidogyne incognita</name>
    <name type="common">Southern root-knot nematode worm</name>
    <name type="synonym">Oxyuris incognita</name>
    <dbReference type="NCBI Taxonomy" id="6306"/>
    <lineage>
        <taxon>Eukaryota</taxon>
        <taxon>Metazoa</taxon>
        <taxon>Ecdysozoa</taxon>
        <taxon>Nematoda</taxon>
        <taxon>Chromadorea</taxon>
        <taxon>Rhabditida</taxon>
        <taxon>Tylenchina</taxon>
        <taxon>Tylenchomorpha</taxon>
        <taxon>Tylenchoidea</taxon>
        <taxon>Meloidogynidae</taxon>
        <taxon>Meloidogyninae</taxon>
        <taxon>Meloidogyne</taxon>
        <taxon>Meloidogyne incognita group</taxon>
    </lineage>
</organism>
<dbReference type="SUPFAM" id="SSF52058">
    <property type="entry name" value="L domain-like"/>
    <property type="match status" value="1"/>
</dbReference>
<accession>A0A914N0L1</accession>
<sequence>MICQVCDGVADGGCVSGIERATEGTGAKAESIKAIGNSNRSTLTDRDPLRVKQNIITCRAKDETKHFCCKSSTIYSKTSAPSDRILSTAHDEVFSLLPKLKHLDLSGNPVNSWSPHTFLGLSQIITKIDLSNVGLFSLPRLRSSSLEYLNLSNNFIYEIDPKEIEIFPSLLSLDLSGNRIVEINAQIFEKMPELKVLNISDNESLKIARLPQLVSLPSPNSWANLKRLKELELHSLPPNISPQISKILQFLPPLHSLHFESREAEFTGSELELLDLRLLRKLTITGRSIRRISPNAFNNLKGFRLELTIEGTQLREFPIQSLQNIKGITFLRLNLVNNKQLNFFNPFGNFNKWSPPFLNGYGTILEKLEIKVKSQKLKKKFLTLKHVKSDTN</sequence>
<keyword evidence="2" id="KW-0813">Transport</keyword>
<dbReference type="InterPro" id="IPR003591">
    <property type="entry name" value="Leu-rich_rpt_typical-subtyp"/>
</dbReference>
<keyword evidence="6" id="KW-0732">Signal</keyword>
<keyword evidence="9" id="KW-0406">Ion transport</keyword>
<evidence type="ECO:0000256" key="8">
    <source>
        <dbReference type="ARBA" id="ARBA00022989"/>
    </source>
</evidence>
<dbReference type="GO" id="GO:0034220">
    <property type="term" value="P:monoatomic ion transmembrane transport"/>
    <property type="evidence" value="ECO:0007669"/>
    <property type="project" value="UniProtKB-KW"/>
</dbReference>
<evidence type="ECO:0000313" key="14">
    <source>
        <dbReference type="WBParaSite" id="Minc3s03375g33653"/>
    </source>
</evidence>
<name>A0A914N0L1_MELIC</name>
<reference evidence="14" key="1">
    <citation type="submission" date="2022-11" db="UniProtKB">
        <authorList>
            <consortium name="WormBaseParasite"/>
        </authorList>
    </citation>
    <scope>IDENTIFICATION</scope>
</reference>
<proteinExistence type="predicted"/>
<dbReference type="InterPro" id="IPR001611">
    <property type="entry name" value="Leu-rich_rpt"/>
</dbReference>
<evidence type="ECO:0000256" key="12">
    <source>
        <dbReference type="ARBA" id="ARBA00023303"/>
    </source>
</evidence>
<evidence type="ECO:0000256" key="9">
    <source>
        <dbReference type="ARBA" id="ARBA00023065"/>
    </source>
</evidence>
<dbReference type="AlphaFoldDB" id="A0A914N0L1"/>
<evidence type="ECO:0000256" key="3">
    <source>
        <dbReference type="ARBA" id="ARBA00022475"/>
    </source>
</evidence>
<dbReference type="PANTHER" id="PTHR46473">
    <property type="entry name" value="GH08155P"/>
    <property type="match status" value="1"/>
</dbReference>
<protein>
    <submittedName>
        <fullName evidence="14">Uncharacterized protein</fullName>
    </submittedName>
</protein>
<evidence type="ECO:0000256" key="4">
    <source>
        <dbReference type="ARBA" id="ARBA00022614"/>
    </source>
</evidence>
<dbReference type="GO" id="GO:0005886">
    <property type="term" value="C:plasma membrane"/>
    <property type="evidence" value="ECO:0007669"/>
    <property type="project" value="UniProtKB-SubCell"/>
</dbReference>
<comment type="subcellular location">
    <subcellularLocation>
        <location evidence="1">Cell membrane</location>
        <topology evidence="1">Single-pass membrane protein</topology>
    </subcellularLocation>
</comment>
<evidence type="ECO:0000313" key="13">
    <source>
        <dbReference type="Proteomes" id="UP000887563"/>
    </source>
</evidence>
<dbReference type="WBParaSite" id="Minc3s03375g33653">
    <property type="protein sequence ID" value="Minc3s03375g33653"/>
    <property type="gene ID" value="Minc3s03375g33653"/>
</dbReference>
<evidence type="ECO:0000256" key="1">
    <source>
        <dbReference type="ARBA" id="ARBA00004162"/>
    </source>
</evidence>
<dbReference type="PANTHER" id="PTHR46473:SF10">
    <property type="entry name" value="LD45603P-RELATED"/>
    <property type="match status" value="1"/>
</dbReference>
<dbReference type="SMART" id="SM00369">
    <property type="entry name" value="LRR_TYP"/>
    <property type="match status" value="3"/>
</dbReference>
<dbReference type="InterPro" id="IPR051432">
    <property type="entry name" value="KCNMA1_auxiliary"/>
</dbReference>
<dbReference type="Gene3D" id="3.80.10.10">
    <property type="entry name" value="Ribonuclease Inhibitor"/>
    <property type="match status" value="1"/>
</dbReference>
<keyword evidence="13" id="KW-1185">Reference proteome</keyword>
<evidence type="ECO:0000256" key="2">
    <source>
        <dbReference type="ARBA" id="ARBA00022448"/>
    </source>
</evidence>
<keyword evidence="11" id="KW-1015">Disulfide bond</keyword>
<dbReference type="PROSITE" id="PS51450">
    <property type="entry name" value="LRR"/>
    <property type="match status" value="3"/>
</dbReference>
<evidence type="ECO:0000256" key="10">
    <source>
        <dbReference type="ARBA" id="ARBA00023136"/>
    </source>
</evidence>
<keyword evidence="4" id="KW-0433">Leucine-rich repeat</keyword>
<evidence type="ECO:0000256" key="6">
    <source>
        <dbReference type="ARBA" id="ARBA00022729"/>
    </source>
</evidence>
<evidence type="ECO:0000256" key="7">
    <source>
        <dbReference type="ARBA" id="ARBA00022737"/>
    </source>
</evidence>
<keyword evidence="12" id="KW-0407">Ion channel</keyword>
<keyword evidence="3" id="KW-1003">Cell membrane</keyword>
<evidence type="ECO:0000256" key="5">
    <source>
        <dbReference type="ARBA" id="ARBA00022692"/>
    </source>
</evidence>
<dbReference type="Pfam" id="PF00560">
    <property type="entry name" value="LRR_1"/>
    <property type="match status" value="2"/>
</dbReference>
<dbReference type="InterPro" id="IPR032675">
    <property type="entry name" value="LRR_dom_sf"/>
</dbReference>
<keyword evidence="10" id="KW-0472">Membrane</keyword>